<name>A0A0G9K563_9BACT</name>
<reference evidence="2 3" key="1">
    <citation type="submission" date="2014-01" db="EMBL/GenBank/DDBJ databases">
        <title>Development of a Comparative Genomic Fingerprinting Assay for High Resolution Genotyping of Arcobacter butzleri.</title>
        <authorList>
            <person name="Webb A.L."/>
            <person name="Inglis G.D."/>
            <person name="Kruczkiewicz P."/>
            <person name="Selinger L.B."/>
            <person name="Taboada E.N."/>
        </authorList>
    </citation>
    <scope>NUCLEOTIDE SEQUENCE [LARGE SCALE GENOMIC DNA]</scope>
    <source>
        <strain evidence="2 3">L348</strain>
    </source>
</reference>
<feature type="domain" description="Spore protein YkvP/CgeB glycosyl transferase-like" evidence="1">
    <location>
        <begin position="244"/>
        <end position="389"/>
    </location>
</feature>
<dbReference type="InterPro" id="IPR055259">
    <property type="entry name" value="YkvP/CgeB_Glyco_trans-like"/>
</dbReference>
<dbReference type="PATRIC" id="fig|1447256.3.peg.951"/>
<protein>
    <recommendedName>
        <fullName evidence="1">Spore protein YkvP/CgeB glycosyl transferase-like domain-containing protein</fullName>
    </recommendedName>
</protein>
<accession>A0A0G9K563</accession>
<dbReference type="Pfam" id="PF13524">
    <property type="entry name" value="Glyco_trans_1_2"/>
    <property type="match status" value="1"/>
</dbReference>
<evidence type="ECO:0000313" key="3">
    <source>
        <dbReference type="Proteomes" id="UP000035514"/>
    </source>
</evidence>
<comment type="caution">
    <text evidence="2">The sequence shown here is derived from an EMBL/GenBank/DDBJ whole genome shotgun (WGS) entry which is preliminary data.</text>
</comment>
<organism evidence="2 3">
    <name type="scientific">Aliarcobacter butzleri L348</name>
    <dbReference type="NCBI Taxonomy" id="1447256"/>
    <lineage>
        <taxon>Bacteria</taxon>
        <taxon>Pseudomonadati</taxon>
        <taxon>Campylobacterota</taxon>
        <taxon>Epsilonproteobacteria</taxon>
        <taxon>Campylobacterales</taxon>
        <taxon>Arcobacteraceae</taxon>
        <taxon>Aliarcobacter</taxon>
    </lineage>
</organism>
<dbReference type="Proteomes" id="UP000035514">
    <property type="component" value="Unassembled WGS sequence"/>
</dbReference>
<dbReference type="EMBL" id="JAIQ01000077">
    <property type="protein sequence ID" value="KLE00980.1"/>
    <property type="molecule type" value="Genomic_DNA"/>
</dbReference>
<sequence length="399" mass="46600">MNILIYKGIFQYDVVNMFIDNTIYFLEKKGHNVIIVDEKKEKNNTFNKILETFSNTLVDVVIDFGAIGSYIKFNNECVYNITNSLYLAVIVDHPAYHIQKLSENIKNFLCCFNDKQHVIYANEILPNHHKISFFLPHGGLKKTFEEDSKMNNISKYKKQKSINIVFAGTYQENIDKKWAEENGFPKYILDEICEELINQDYSIVHKTFNQVCTKYGIKFSTFGKVQLPSTLVEIIGYVRSVKRVELIKKIAKSGLNITICGNGWESFVKEHKNINYIGALNIKENLELIKKAKVLINVTPNFTDGSHERVFTGMLNNTVVFSDKSRYYDEFFEDEKNILYYSFNSLDEDIEKLKNILKDDKKLYEISQNAYEIANKHHTWENRVDTMLEMVNLSKFMDK</sequence>
<evidence type="ECO:0000313" key="2">
    <source>
        <dbReference type="EMBL" id="KLE00980.1"/>
    </source>
</evidence>
<dbReference type="RefSeq" id="WP_046996531.1">
    <property type="nucleotide sequence ID" value="NZ_JAIQ01000077.1"/>
</dbReference>
<dbReference type="AlphaFoldDB" id="A0A0G9K563"/>
<gene>
    <name evidence="2" type="ORF">AA20_04890</name>
</gene>
<dbReference type="SUPFAM" id="SSF53756">
    <property type="entry name" value="UDP-Glycosyltransferase/glycogen phosphorylase"/>
    <property type="match status" value="1"/>
</dbReference>
<evidence type="ECO:0000259" key="1">
    <source>
        <dbReference type="Pfam" id="PF13524"/>
    </source>
</evidence>
<proteinExistence type="predicted"/>
<dbReference type="Gene3D" id="3.40.50.2000">
    <property type="entry name" value="Glycogen Phosphorylase B"/>
    <property type="match status" value="1"/>
</dbReference>